<dbReference type="AlphaFoldDB" id="A0A2K5C7D3"/>
<reference evidence="4" key="1">
    <citation type="submission" date="2025-08" db="UniProtKB">
        <authorList>
            <consortium name="Ensembl"/>
        </authorList>
    </citation>
    <scope>IDENTIFICATION</scope>
</reference>
<dbReference type="PANTHER" id="PTHR24147">
    <property type="entry name" value="ANKYRIN REPEAT DOMAIN 36-RELATED"/>
    <property type="match status" value="1"/>
</dbReference>
<evidence type="ECO:0000256" key="1">
    <source>
        <dbReference type="ARBA" id="ARBA00023054"/>
    </source>
</evidence>
<keyword evidence="5" id="KW-1185">Reference proteome</keyword>
<dbReference type="OMA" id="TREEWFH"/>
<dbReference type="Proteomes" id="UP000233020">
    <property type="component" value="Unplaced"/>
</dbReference>
<evidence type="ECO:0000259" key="3">
    <source>
        <dbReference type="Pfam" id="PF14915"/>
    </source>
</evidence>
<dbReference type="InterPro" id="IPR050657">
    <property type="entry name" value="Ankyrin_repeat_domain"/>
</dbReference>
<feature type="domain" description="CCDC144C-like coiled-coil" evidence="3">
    <location>
        <begin position="18"/>
        <end position="220"/>
    </location>
</feature>
<dbReference type="PANTHER" id="PTHR24147:SF63">
    <property type="entry name" value="ANKYRIN REPEAT DOMAIN-CONTAINING PROTEIN 30A"/>
    <property type="match status" value="1"/>
</dbReference>
<sequence>MTLSTTCVNQSYQMTKGSKKISHWHKKEKDLLHENCVLQEEIARLRLEIDTKENRNQQKENKYLEDIEIVKAKNDFLQNALTLKEETLTTTIYQYSVQLEVSTAENKTLSSKLEHKNQNQERLETEIESYRYRPAAAIQDYDQHQASKRDAELGFKRARQEWFHLKEKMNFDMSNLNDKNKMFSEKLSNAENKIRSLKMKHHRIKDALREKTLVLEGIQNKEGKVNKHIQKQDSLEERLSQIQNENLLLRQQLDEARKKADNQEKTIINIQEQFNAIVKNQAESKKQSLLLEQKKKKLVNKCNYLKERLYKCEKEKAERNVSIVK</sequence>
<evidence type="ECO:0000313" key="4">
    <source>
        <dbReference type="Ensembl" id="ENSANAP00000004614.1"/>
    </source>
</evidence>
<accession>A0A2K5C7D3</accession>
<dbReference type="Pfam" id="PF14915">
    <property type="entry name" value="CCDC144C"/>
    <property type="match status" value="1"/>
</dbReference>
<keyword evidence="1 2" id="KW-0175">Coiled coil</keyword>
<dbReference type="GeneTree" id="ENSGT00940000162459"/>
<dbReference type="Ensembl" id="ENSANAT00000022371.1">
    <property type="protein sequence ID" value="ENSANAP00000004614.1"/>
    <property type="gene ID" value="ENSANAG00000020404.1"/>
</dbReference>
<feature type="coiled-coil region" evidence="2">
    <location>
        <begin position="173"/>
        <end position="273"/>
    </location>
</feature>
<dbReference type="STRING" id="37293.ENSANAP00000004614"/>
<proteinExistence type="predicted"/>
<feature type="coiled-coil region" evidence="2">
    <location>
        <begin position="106"/>
        <end position="133"/>
    </location>
</feature>
<evidence type="ECO:0000313" key="5">
    <source>
        <dbReference type="Proteomes" id="UP000233020"/>
    </source>
</evidence>
<name>A0A2K5C7D3_AOTNA</name>
<reference evidence="4" key="2">
    <citation type="submission" date="2025-09" db="UniProtKB">
        <authorList>
            <consortium name="Ensembl"/>
        </authorList>
    </citation>
    <scope>IDENTIFICATION</scope>
</reference>
<organism evidence="4 5">
    <name type="scientific">Aotus nancymaae</name>
    <name type="common">Ma's night monkey</name>
    <dbReference type="NCBI Taxonomy" id="37293"/>
    <lineage>
        <taxon>Eukaryota</taxon>
        <taxon>Metazoa</taxon>
        <taxon>Chordata</taxon>
        <taxon>Craniata</taxon>
        <taxon>Vertebrata</taxon>
        <taxon>Euteleostomi</taxon>
        <taxon>Mammalia</taxon>
        <taxon>Eutheria</taxon>
        <taxon>Euarchontoglires</taxon>
        <taxon>Primates</taxon>
        <taxon>Haplorrhini</taxon>
        <taxon>Platyrrhini</taxon>
        <taxon>Aotidae</taxon>
        <taxon>Aotus</taxon>
    </lineage>
</organism>
<evidence type="ECO:0000256" key="2">
    <source>
        <dbReference type="SAM" id="Coils"/>
    </source>
</evidence>
<protein>
    <recommendedName>
        <fullName evidence="3">CCDC144C-like coiled-coil domain-containing protein</fullName>
    </recommendedName>
</protein>
<dbReference type="InterPro" id="IPR039497">
    <property type="entry name" value="CC144C-like_CC_dom"/>
</dbReference>